<feature type="transmembrane region" description="Helical" evidence="6">
    <location>
        <begin position="199"/>
        <end position="218"/>
    </location>
</feature>
<dbReference type="Pfam" id="PF01098">
    <property type="entry name" value="FTSW_RODA_SPOVE"/>
    <property type="match status" value="1"/>
</dbReference>
<evidence type="ECO:0000256" key="1">
    <source>
        <dbReference type="ARBA" id="ARBA00004141"/>
    </source>
</evidence>
<accession>A0A6J6CHG3</accession>
<dbReference type="GO" id="GO:0008360">
    <property type="term" value="P:regulation of cell shape"/>
    <property type="evidence" value="ECO:0007669"/>
    <property type="project" value="UniProtKB-KW"/>
</dbReference>
<dbReference type="InterPro" id="IPR001182">
    <property type="entry name" value="FtsW/RodA"/>
</dbReference>
<dbReference type="GO" id="GO:0032153">
    <property type="term" value="C:cell division site"/>
    <property type="evidence" value="ECO:0007669"/>
    <property type="project" value="TreeGrafter"/>
</dbReference>
<dbReference type="AlphaFoldDB" id="A0A6J6CHG3"/>
<keyword evidence="2 6" id="KW-0812">Transmembrane</keyword>
<sequence length="434" mass="46466">MTGRRNTELGLMLMTVVIVCAAYVLASLGSESRIPANIIPFLVAVIALFMGAHFAVRKLAPGADPILLPTVTLLNGLGYVVIAGLNEKLAAAQATWTAIGIVAFVLTLWWVKRPRDLERYRYTFAVVGLGLLLLPLVPGLGYDAGSGSTIWVKLGPISFQPGEVAKVALAIFFAAYLADQRELIATSQWKIGPIRLPHPKYLGPVLIAWGVTLLVMFYQKDLGSSLLFFALFLVMIWVATQRTSFLVIGGGLFAAGALFAWRTLDHVKVRVDIWINPWKTPSGDGYQIIQGMFAMAFGGLTGTGLGRGGDTRIPAAENDFIFAVISEELGLVGGALIIMAYLLVIGSGLRIAAATDQVFDKLLATGFTLLLGLQAFIIVAGVLRLLPLTGVALPFISYGGSSLVMNYVILALLLRISDQTSKRSMNRAAAEVAA</sequence>
<feature type="transmembrane region" description="Helical" evidence="6">
    <location>
        <begin position="245"/>
        <end position="264"/>
    </location>
</feature>
<feature type="transmembrane region" description="Helical" evidence="6">
    <location>
        <begin position="224"/>
        <end position="240"/>
    </location>
</feature>
<feature type="transmembrane region" description="Helical" evidence="6">
    <location>
        <begin position="329"/>
        <end position="350"/>
    </location>
</feature>
<feature type="transmembrane region" description="Helical" evidence="6">
    <location>
        <begin position="34"/>
        <end position="54"/>
    </location>
</feature>
<feature type="transmembrane region" description="Helical" evidence="6">
    <location>
        <begin position="123"/>
        <end position="142"/>
    </location>
</feature>
<evidence type="ECO:0000256" key="6">
    <source>
        <dbReference type="SAM" id="Phobius"/>
    </source>
</evidence>
<feature type="transmembrane region" description="Helical" evidence="6">
    <location>
        <begin position="362"/>
        <end position="383"/>
    </location>
</feature>
<feature type="transmembrane region" description="Helical" evidence="6">
    <location>
        <begin position="395"/>
        <end position="416"/>
    </location>
</feature>
<keyword evidence="5 6" id="KW-0472">Membrane</keyword>
<evidence type="ECO:0000313" key="7">
    <source>
        <dbReference type="EMBL" id="CAB4550940.1"/>
    </source>
</evidence>
<proteinExistence type="predicted"/>
<organism evidence="7">
    <name type="scientific">freshwater metagenome</name>
    <dbReference type="NCBI Taxonomy" id="449393"/>
    <lineage>
        <taxon>unclassified sequences</taxon>
        <taxon>metagenomes</taxon>
        <taxon>ecological metagenomes</taxon>
    </lineage>
</organism>
<keyword evidence="3" id="KW-0133">Cell shape</keyword>
<keyword evidence="4 6" id="KW-1133">Transmembrane helix</keyword>
<dbReference type="GO" id="GO:0005886">
    <property type="term" value="C:plasma membrane"/>
    <property type="evidence" value="ECO:0007669"/>
    <property type="project" value="TreeGrafter"/>
</dbReference>
<feature type="transmembrane region" description="Helical" evidence="6">
    <location>
        <begin position="9"/>
        <end position="28"/>
    </location>
</feature>
<name>A0A6J6CHG3_9ZZZZ</name>
<feature type="transmembrane region" description="Helical" evidence="6">
    <location>
        <begin position="91"/>
        <end position="111"/>
    </location>
</feature>
<dbReference type="GO" id="GO:0015648">
    <property type="term" value="F:lipid-linked peptidoglycan transporter activity"/>
    <property type="evidence" value="ECO:0007669"/>
    <property type="project" value="TreeGrafter"/>
</dbReference>
<evidence type="ECO:0000256" key="4">
    <source>
        <dbReference type="ARBA" id="ARBA00022989"/>
    </source>
</evidence>
<comment type="subcellular location">
    <subcellularLocation>
        <location evidence="1">Membrane</location>
        <topology evidence="1">Multi-pass membrane protein</topology>
    </subcellularLocation>
</comment>
<evidence type="ECO:0000256" key="3">
    <source>
        <dbReference type="ARBA" id="ARBA00022960"/>
    </source>
</evidence>
<evidence type="ECO:0000256" key="2">
    <source>
        <dbReference type="ARBA" id="ARBA00022692"/>
    </source>
</evidence>
<evidence type="ECO:0000256" key="5">
    <source>
        <dbReference type="ARBA" id="ARBA00023136"/>
    </source>
</evidence>
<reference evidence="7" key="1">
    <citation type="submission" date="2020-05" db="EMBL/GenBank/DDBJ databases">
        <authorList>
            <person name="Chiriac C."/>
            <person name="Salcher M."/>
            <person name="Ghai R."/>
            <person name="Kavagutti S V."/>
        </authorList>
    </citation>
    <scope>NUCLEOTIDE SEQUENCE</scope>
</reference>
<dbReference type="GO" id="GO:0051301">
    <property type="term" value="P:cell division"/>
    <property type="evidence" value="ECO:0007669"/>
    <property type="project" value="InterPro"/>
</dbReference>
<feature type="transmembrane region" description="Helical" evidence="6">
    <location>
        <begin position="66"/>
        <end position="85"/>
    </location>
</feature>
<feature type="transmembrane region" description="Helical" evidence="6">
    <location>
        <begin position="162"/>
        <end position="178"/>
    </location>
</feature>
<dbReference type="PANTHER" id="PTHR30474">
    <property type="entry name" value="CELL CYCLE PROTEIN"/>
    <property type="match status" value="1"/>
</dbReference>
<protein>
    <submittedName>
        <fullName evidence="7">Unannotated protein</fullName>
    </submittedName>
</protein>
<dbReference type="EMBL" id="CAEZSU010000079">
    <property type="protein sequence ID" value="CAB4550940.1"/>
    <property type="molecule type" value="Genomic_DNA"/>
</dbReference>
<gene>
    <name evidence="7" type="ORF">UFOPK1495_00864</name>
</gene>
<dbReference type="PANTHER" id="PTHR30474:SF3">
    <property type="entry name" value="PEPTIDOGLYCAN GLYCOSYLTRANSFERASE RODA"/>
    <property type="match status" value="1"/>
</dbReference>